<feature type="compositionally biased region" description="Polar residues" evidence="2">
    <location>
        <begin position="69"/>
        <end position="78"/>
    </location>
</feature>
<dbReference type="Pfam" id="PF15963">
    <property type="entry name" value="Myb_DNA-bind_7"/>
    <property type="match status" value="1"/>
</dbReference>
<sequence>MSSRIEKGGARFKPSIVPRRSAGGAAATGSTPSSTISTLEQASQQQQTAGSQAGPPPSPSLAPAYQARAPSNRTSVLITASRSTATASQTAAIPAKSQSYAFSASTPVISKPGPSASPRTSIAAGQPSASAAKLKPVFNRPTVTKPRPGSRASLTPVPQFSHPTASTSTLTSTQPSDAAPATEVLSAINQGVEADPDLTAPSARSDAPPSIGGPRRSRNANASSIHAGAGRSSGSTADEPAAEAMVDKASQPDPFQAPQRATRSKAAPSSIVTGTAATVKESASQQEAQSSTQSTRRSTMSATQANAAQSDVNDATTSSVASNKGKGRETADQSNLASASHSGSASQPIKPGSRPRENSIEETAEQKAAKAAERRQNAAARLNKRRLKRKEQASGKPRRPLSAYLLFVNANRADRQAQNPGMLLTELTSQMAAEWRDLAPAQRTKWEAEAALLRQQYDSALDAWKLAHPEGVTLGPEDESDMETTSELGDDGEPVRKKKRRVTCSRKPHTVSDDEEEYRKQAYEEGPQLAASRIDPANVTMADISTVDYRKGRAGPRTFEADRVYKRLVSDRRAAAQSAVLGEHVLSEKVNNVSPSPALAGRIVRTTNGVPVEADAEEVLEGEGEVVGDQSGHDDNDASGVEESAPETDADGTTDGEGEPSLSSRIDRKKRETSVAATDVSFRENRFAVQTRIVDGKIVLDETSLFANYGNGEDDRDNMEVIDEREGDRFVNAATYSRKLGRNRKWSADETAKFYRSLQQWGTDFEMIARLFPGRDRVMIKKKFNVEERSNVRLVDEALKNSIPVNLEAYAAAIGVDLSGPPPEIKADLQDIEALAAANPDSTAAIKKREVSAPINGRRGERSDAEEGGDDDDGYEYEEVVDIDADGNEQVIRRRLGKKPGVKGKKRKNSTRKGSMSTPAPAPAPTPAEADANECQETAAEEASAGRTGGPPSIGSKKTTRSSTLKRAGSNKDSSKGAPGDGMEVEEIIGEV</sequence>
<feature type="region of interest" description="Disordered" evidence="2">
    <location>
        <begin position="470"/>
        <end position="518"/>
    </location>
</feature>
<feature type="compositionally biased region" description="Low complexity" evidence="2">
    <location>
        <begin position="79"/>
        <end position="92"/>
    </location>
</feature>
<feature type="compositionally biased region" description="Basic residues" evidence="2">
    <location>
        <begin position="496"/>
        <end position="509"/>
    </location>
</feature>
<dbReference type="Pfam" id="PF00505">
    <property type="entry name" value="HMG_box"/>
    <property type="match status" value="1"/>
</dbReference>
<dbReference type="GO" id="GO:0000126">
    <property type="term" value="C:transcription factor TFIIIB complex"/>
    <property type="evidence" value="ECO:0007669"/>
    <property type="project" value="TreeGrafter"/>
</dbReference>
<feature type="compositionally biased region" description="Polar residues" evidence="2">
    <location>
        <begin position="332"/>
        <end position="347"/>
    </location>
</feature>
<feature type="compositionally biased region" description="Acidic residues" evidence="2">
    <location>
        <begin position="476"/>
        <end position="492"/>
    </location>
</feature>
<proteinExistence type="predicted"/>
<feature type="region of interest" description="Disordered" evidence="2">
    <location>
        <begin position="1"/>
        <end position="398"/>
    </location>
</feature>
<evidence type="ECO:0000313" key="7">
    <source>
        <dbReference type="Proteomes" id="UP000658997"/>
    </source>
</evidence>
<dbReference type="AlphaFoldDB" id="A0A1K0FUK5"/>
<dbReference type="InterPro" id="IPR039467">
    <property type="entry name" value="TFIIIB_B''_Myb"/>
</dbReference>
<feature type="compositionally biased region" description="Acidic residues" evidence="2">
    <location>
        <begin position="983"/>
        <end position="992"/>
    </location>
</feature>
<evidence type="ECO:0000259" key="3">
    <source>
        <dbReference type="PROSITE" id="PS50118"/>
    </source>
</evidence>
<feature type="compositionally biased region" description="Polar residues" evidence="2">
    <location>
        <begin position="96"/>
        <end position="108"/>
    </location>
</feature>
<dbReference type="OrthoDB" id="272624at2759"/>
<dbReference type="GO" id="GO:0003677">
    <property type="term" value="F:DNA binding"/>
    <property type="evidence" value="ECO:0007669"/>
    <property type="project" value="UniProtKB-UniRule"/>
</dbReference>
<dbReference type="CDD" id="cd00084">
    <property type="entry name" value="HMG-box_SF"/>
    <property type="match status" value="1"/>
</dbReference>
<accession>A0A1K0FUK5</accession>
<dbReference type="GO" id="GO:0005634">
    <property type="term" value="C:nucleus"/>
    <property type="evidence" value="ECO:0007669"/>
    <property type="project" value="UniProtKB-UniRule"/>
</dbReference>
<dbReference type="InterPro" id="IPR036910">
    <property type="entry name" value="HMG_box_dom_sf"/>
</dbReference>
<dbReference type="InterPro" id="IPR009057">
    <property type="entry name" value="Homeodomain-like_sf"/>
</dbReference>
<evidence type="ECO:0000313" key="5">
    <source>
        <dbReference type="EMBL" id="SYW78436.1"/>
    </source>
</evidence>
<dbReference type="GO" id="GO:0001156">
    <property type="term" value="F:TFIIIC-class transcription factor complex binding"/>
    <property type="evidence" value="ECO:0007669"/>
    <property type="project" value="TreeGrafter"/>
</dbReference>
<feature type="compositionally biased region" description="Basic and acidic residues" evidence="2">
    <location>
        <begin position="354"/>
        <end position="376"/>
    </location>
</feature>
<dbReference type="Gene3D" id="1.10.30.10">
    <property type="entry name" value="High mobility group box domain"/>
    <property type="match status" value="1"/>
</dbReference>
<dbReference type="InterPro" id="IPR009071">
    <property type="entry name" value="HMG_box_dom"/>
</dbReference>
<evidence type="ECO:0000313" key="4">
    <source>
        <dbReference type="EMBL" id="SAM58155.1"/>
    </source>
</evidence>
<feature type="compositionally biased region" description="Polar residues" evidence="2">
    <location>
        <begin position="152"/>
        <end position="176"/>
    </location>
</feature>
<dbReference type="PANTHER" id="PTHR22929">
    <property type="entry name" value="RNA POLYMERASE III TRANSCRIPTION INITIATION FACTOR B"/>
    <property type="match status" value="1"/>
</dbReference>
<dbReference type="SUPFAM" id="SSF46689">
    <property type="entry name" value="Homeodomain-like"/>
    <property type="match status" value="1"/>
</dbReference>
<reference evidence="5" key="3">
    <citation type="submission" date="2018-08" db="EMBL/GenBank/DDBJ databases">
        <authorList>
            <person name="Guldener U."/>
        </authorList>
    </citation>
    <scope>NUCLEOTIDE SEQUENCE</scope>
    <source>
        <strain evidence="5">UB2</strain>
    </source>
</reference>
<feature type="region of interest" description="Disordered" evidence="2">
    <location>
        <begin position="845"/>
        <end position="992"/>
    </location>
</feature>
<gene>
    <name evidence="5" type="ORF">UBRO2_02628</name>
    <name evidence="4" type="ORF">UBRO_01227</name>
</gene>
<dbReference type="CDD" id="cd00167">
    <property type="entry name" value="SANT"/>
    <property type="match status" value="1"/>
</dbReference>
<evidence type="ECO:0000256" key="1">
    <source>
        <dbReference type="PROSITE-ProRule" id="PRU00267"/>
    </source>
</evidence>
<feature type="DNA-binding region" description="HMG box" evidence="1">
    <location>
        <begin position="397"/>
        <end position="465"/>
    </location>
</feature>
<dbReference type="Gene3D" id="1.10.10.60">
    <property type="entry name" value="Homeodomain-like"/>
    <property type="match status" value="1"/>
</dbReference>
<dbReference type="SUPFAM" id="SSF47095">
    <property type="entry name" value="HMG-box"/>
    <property type="match status" value="1"/>
</dbReference>
<dbReference type="SMART" id="SM00398">
    <property type="entry name" value="HMG"/>
    <property type="match status" value="1"/>
</dbReference>
<keyword evidence="7" id="KW-1185">Reference proteome</keyword>
<dbReference type="PANTHER" id="PTHR22929:SF0">
    <property type="entry name" value="TRANSCRIPTION FACTOR TFIIIB COMPONENT B'' HOMOLOG"/>
    <property type="match status" value="1"/>
</dbReference>
<feature type="compositionally biased region" description="Low complexity" evidence="2">
    <location>
        <begin position="281"/>
        <end position="305"/>
    </location>
</feature>
<feature type="compositionally biased region" description="Acidic residues" evidence="2">
    <location>
        <begin position="866"/>
        <end position="887"/>
    </location>
</feature>
<dbReference type="InterPro" id="IPR001005">
    <property type="entry name" value="SANT/Myb"/>
</dbReference>
<keyword evidence="1" id="KW-0539">Nucleus</keyword>
<feature type="compositionally biased region" description="Low complexity" evidence="2">
    <location>
        <begin position="21"/>
        <end position="53"/>
    </location>
</feature>
<dbReference type="Proteomes" id="UP000179920">
    <property type="component" value="Chromosome I"/>
</dbReference>
<feature type="region of interest" description="Disordered" evidence="2">
    <location>
        <begin position="619"/>
        <end position="677"/>
    </location>
</feature>
<organism evidence="4 6">
    <name type="scientific">Ustilago bromivora</name>
    <dbReference type="NCBI Taxonomy" id="307758"/>
    <lineage>
        <taxon>Eukaryota</taxon>
        <taxon>Fungi</taxon>
        <taxon>Dikarya</taxon>
        <taxon>Basidiomycota</taxon>
        <taxon>Ustilaginomycotina</taxon>
        <taxon>Ustilaginomycetes</taxon>
        <taxon>Ustilaginales</taxon>
        <taxon>Ustilaginaceae</taxon>
        <taxon>Ustilago</taxon>
    </lineage>
</organism>
<dbReference type="Proteomes" id="UP000658997">
    <property type="component" value="Unassembled WGS sequence"/>
</dbReference>
<feature type="compositionally biased region" description="Acidic residues" evidence="2">
    <location>
        <begin position="644"/>
        <end position="658"/>
    </location>
</feature>
<evidence type="ECO:0000313" key="6">
    <source>
        <dbReference type="Proteomes" id="UP000179920"/>
    </source>
</evidence>
<dbReference type="PROSITE" id="PS50118">
    <property type="entry name" value="HMG_BOX_2"/>
    <property type="match status" value="1"/>
</dbReference>
<reference evidence="4" key="2">
    <citation type="submission" date="2016-04" db="EMBL/GenBank/DDBJ databases">
        <authorList>
            <person name="Evans L.H."/>
            <person name="Alamgir A."/>
            <person name="Owens N."/>
            <person name="Weber N.D."/>
            <person name="Virtaneva K."/>
            <person name="Barbian K."/>
            <person name="Babar A."/>
            <person name="Rosenke K."/>
        </authorList>
    </citation>
    <scope>NUCLEOTIDE SEQUENCE</scope>
    <source>
        <strain evidence="4">UB2112</strain>
    </source>
</reference>
<keyword evidence="1" id="KW-0238">DNA-binding</keyword>
<dbReference type="EMBL" id="LT558117">
    <property type="protein sequence ID" value="SAM58155.1"/>
    <property type="molecule type" value="Genomic_DNA"/>
</dbReference>
<name>A0A1K0FUK5_9BASI</name>
<evidence type="ECO:0000256" key="2">
    <source>
        <dbReference type="SAM" id="MobiDB-lite"/>
    </source>
</evidence>
<protein>
    <submittedName>
        <fullName evidence="5">Related to BDP1 - essential subunit of RNA polymerase III transcription factor</fullName>
    </submittedName>
    <submittedName>
        <fullName evidence="4">Related to BDP1-essential subunit of RNA polymerase III transcription factor</fullName>
    </submittedName>
</protein>
<dbReference type="GO" id="GO:0070898">
    <property type="term" value="P:RNA polymerase III preinitiation complex assembly"/>
    <property type="evidence" value="ECO:0007669"/>
    <property type="project" value="TreeGrafter"/>
</dbReference>
<feature type="compositionally biased region" description="Polar residues" evidence="2">
    <location>
        <begin position="306"/>
        <end position="322"/>
    </location>
</feature>
<dbReference type="EMBL" id="ULHB01000042">
    <property type="protein sequence ID" value="SYW78436.1"/>
    <property type="molecule type" value="Genomic_DNA"/>
</dbReference>
<feature type="compositionally biased region" description="Basic residues" evidence="2">
    <location>
        <begin position="893"/>
        <end position="911"/>
    </location>
</feature>
<feature type="domain" description="HMG box" evidence="3">
    <location>
        <begin position="397"/>
        <end position="465"/>
    </location>
</feature>
<reference evidence="6" key="1">
    <citation type="submission" date="2016-04" db="EMBL/GenBank/DDBJ databases">
        <authorList>
            <person name="Guldener U."/>
            <person name="Guldener U."/>
        </authorList>
    </citation>
    <scope>NUCLEOTIDE SEQUENCE [LARGE SCALE GENOMIC DNA]</scope>
    <source>
        <strain evidence="6">UB2112</strain>
    </source>
</reference>
<dbReference type="SMART" id="SM00717">
    <property type="entry name" value="SANT"/>
    <property type="match status" value="1"/>
</dbReference>